<reference evidence="1 2" key="1">
    <citation type="submission" date="2017-03" db="EMBL/GenBank/DDBJ databases">
        <title>Genome Survey of Euroglyphus maynei.</title>
        <authorList>
            <person name="Arlian L.G."/>
            <person name="Morgan M.S."/>
            <person name="Rider S.D."/>
        </authorList>
    </citation>
    <scope>NUCLEOTIDE SEQUENCE [LARGE SCALE GENOMIC DNA]</scope>
    <source>
        <strain evidence="1">Arlian Lab</strain>
        <tissue evidence="1">Whole body</tissue>
    </source>
</reference>
<comment type="caution">
    <text evidence="1">The sequence shown here is derived from an EMBL/GenBank/DDBJ whole genome shotgun (WGS) entry which is preliminary data.</text>
</comment>
<dbReference type="Proteomes" id="UP000194236">
    <property type="component" value="Unassembled WGS sequence"/>
</dbReference>
<name>A0A1Y3B3K5_EURMA</name>
<dbReference type="AlphaFoldDB" id="A0A1Y3B3K5"/>
<proteinExistence type="predicted"/>
<evidence type="ECO:0000313" key="1">
    <source>
        <dbReference type="EMBL" id="OTF75391.1"/>
    </source>
</evidence>
<keyword evidence="2" id="KW-1185">Reference proteome</keyword>
<gene>
    <name evidence="1" type="ORF">BLA29_014152</name>
</gene>
<organism evidence="1 2">
    <name type="scientific">Euroglyphus maynei</name>
    <name type="common">Mayne's house dust mite</name>
    <dbReference type="NCBI Taxonomy" id="6958"/>
    <lineage>
        <taxon>Eukaryota</taxon>
        <taxon>Metazoa</taxon>
        <taxon>Ecdysozoa</taxon>
        <taxon>Arthropoda</taxon>
        <taxon>Chelicerata</taxon>
        <taxon>Arachnida</taxon>
        <taxon>Acari</taxon>
        <taxon>Acariformes</taxon>
        <taxon>Sarcoptiformes</taxon>
        <taxon>Astigmata</taxon>
        <taxon>Psoroptidia</taxon>
        <taxon>Analgoidea</taxon>
        <taxon>Pyroglyphidae</taxon>
        <taxon>Pyroglyphinae</taxon>
        <taxon>Euroglyphus</taxon>
    </lineage>
</organism>
<dbReference type="EMBL" id="MUJZ01042236">
    <property type="protein sequence ID" value="OTF75391.1"/>
    <property type="molecule type" value="Genomic_DNA"/>
</dbReference>
<evidence type="ECO:0000313" key="2">
    <source>
        <dbReference type="Proteomes" id="UP000194236"/>
    </source>
</evidence>
<accession>A0A1Y3B3K5</accession>
<protein>
    <submittedName>
        <fullName evidence="1">Uncharacterized protein</fullName>
    </submittedName>
</protein>
<sequence length="79" mass="9190">MVRYLNVDYYGHQHGDDLIKTDIFTKKFLDTNFSVGTGKDIFLNEILPNRHCLEYKGKEKTILALKLQGPITLKKFKTN</sequence>